<protein>
    <recommendedName>
        <fullName evidence="10">Dolichyl-diphosphooligosaccharide--protein glycosyltransferase subunit 1</fullName>
    </recommendedName>
</protein>
<organism evidence="11 12">
    <name type="scientific">Chlorella ohadii</name>
    <dbReference type="NCBI Taxonomy" id="2649997"/>
    <lineage>
        <taxon>Eukaryota</taxon>
        <taxon>Viridiplantae</taxon>
        <taxon>Chlorophyta</taxon>
        <taxon>core chlorophytes</taxon>
        <taxon>Trebouxiophyceae</taxon>
        <taxon>Chlorellales</taxon>
        <taxon>Chlorellaceae</taxon>
        <taxon>Chlorella clade</taxon>
        <taxon>Chlorella</taxon>
    </lineage>
</organism>
<comment type="subunit">
    <text evidence="10">Component of the oligosaccharyltransferase (OST) complex.</text>
</comment>
<dbReference type="Pfam" id="PF04597">
    <property type="entry name" value="Ribophorin_I"/>
    <property type="match status" value="1"/>
</dbReference>
<evidence type="ECO:0000256" key="9">
    <source>
        <dbReference type="ARBA" id="ARBA00023136"/>
    </source>
</evidence>
<proteinExistence type="inferred from homology"/>
<evidence type="ECO:0000256" key="8">
    <source>
        <dbReference type="ARBA" id="ARBA00022989"/>
    </source>
</evidence>
<keyword evidence="5 10" id="KW-0812">Transmembrane</keyword>
<reference evidence="11" key="1">
    <citation type="submission" date="2020-11" db="EMBL/GenBank/DDBJ databases">
        <title>Chlorella ohadii genome sequencing and assembly.</title>
        <authorList>
            <person name="Murik O."/>
            <person name="Treves H."/>
            <person name="Kedem I."/>
            <person name="Shotland Y."/>
            <person name="Kaplan A."/>
        </authorList>
    </citation>
    <scope>NUCLEOTIDE SEQUENCE</scope>
    <source>
        <strain evidence="11">1</strain>
    </source>
</reference>
<evidence type="ECO:0000256" key="7">
    <source>
        <dbReference type="ARBA" id="ARBA00022824"/>
    </source>
</evidence>
<dbReference type="GO" id="GO:0018279">
    <property type="term" value="P:protein N-linked glycosylation via asparagine"/>
    <property type="evidence" value="ECO:0007669"/>
    <property type="project" value="TreeGrafter"/>
</dbReference>
<comment type="function">
    <text evidence="1 10">Subunit of the oligosaccharyl transferase (OST) complex that catalyzes the initial transfer of a defined glycan (Glc(3)Man(9)GlcNAc(2) in eukaryotes) from the lipid carrier dolichol-pyrophosphate to an asparagine residue within an Asn-X-Ser/Thr consensus motif in nascent polypeptide chains, the first step in protein N-glycosylation. N-glycosylation occurs cotranslationally and the complex associates with the Sec61 complex at the channel-forming translocon complex that mediates protein translocation across the endoplasmic reticulum (ER). All subunits are required for a maximal enzyme activity.</text>
</comment>
<dbReference type="AlphaFoldDB" id="A0AAD5DJL8"/>
<evidence type="ECO:0000256" key="6">
    <source>
        <dbReference type="ARBA" id="ARBA00022729"/>
    </source>
</evidence>
<evidence type="ECO:0000313" key="12">
    <source>
        <dbReference type="Proteomes" id="UP001205105"/>
    </source>
</evidence>
<name>A0AAD5DJL8_9CHLO</name>
<comment type="caution">
    <text evidence="11">The sequence shown here is derived from an EMBL/GenBank/DDBJ whole genome shotgun (WGS) entry which is preliminary data.</text>
</comment>
<feature type="signal peptide" evidence="10">
    <location>
        <begin position="1"/>
        <end position="20"/>
    </location>
</feature>
<keyword evidence="7 10" id="KW-0256">Endoplasmic reticulum</keyword>
<evidence type="ECO:0000256" key="2">
    <source>
        <dbReference type="ARBA" id="ARBA00004115"/>
    </source>
</evidence>
<keyword evidence="12" id="KW-1185">Reference proteome</keyword>
<comment type="pathway">
    <text evidence="3 10">Protein modification; protein glycosylation.</text>
</comment>
<dbReference type="InterPro" id="IPR007676">
    <property type="entry name" value="Ribophorin_I"/>
</dbReference>
<comment type="similarity">
    <text evidence="4 10">Belongs to the OST1 family.</text>
</comment>
<accession>A0AAD5DJL8</accession>
<dbReference type="Proteomes" id="UP001205105">
    <property type="component" value="Unassembled WGS sequence"/>
</dbReference>
<evidence type="ECO:0000256" key="4">
    <source>
        <dbReference type="ARBA" id="ARBA00008905"/>
    </source>
</evidence>
<evidence type="ECO:0000256" key="1">
    <source>
        <dbReference type="ARBA" id="ARBA00002791"/>
    </source>
</evidence>
<keyword evidence="6 10" id="KW-0732">Signal</keyword>
<evidence type="ECO:0000313" key="11">
    <source>
        <dbReference type="EMBL" id="KAI7838872.1"/>
    </source>
</evidence>
<dbReference type="PANTHER" id="PTHR21049:SF0">
    <property type="entry name" value="DOLICHYL-DIPHOSPHOOLIGOSACCHARIDE--PROTEIN GLYCOSYLTRANSFERASE SUBUNIT 1"/>
    <property type="match status" value="1"/>
</dbReference>
<evidence type="ECO:0000256" key="5">
    <source>
        <dbReference type="ARBA" id="ARBA00022692"/>
    </source>
</evidence>
<sequence length="471" mass="50049">MARLAAALLVLALAGIGASAQLVIEDVKRQIDISGFVVHEQLQLSLRNDGPAAAASLLLCDPNLARAAYLEVKDTASVKDAAAPKLAWQAAAAPAGAPAGVACREVTLPKPLAKKGTAKLTALAAYTHVLRPEPAEARQRDPQHVLFAGTAQLASPYKVTKQSTEIKVGGSVQSATEVSPYKRSGNTLSYGPYSDAAPWAAEQISVHYENNAPFAAAEVEREIEISHWGNVYVEERYHVRHVGAKLVGEWSRWDLTRDPKQFAKAGIPSFVAALPPQARSLYYRDAIGNISSSETRRSSEGVRVTLVPRYPLFGGWSSTFTFGYSLPLSSAVGKEPKTGRSVFAAPVGPALDDVVADSLVVKVVLPEGAKDPKVSLDLPFQLEQSLSYTYLDVLGRPVVVLRLSNLVQEMKGETLQVSYSYSSLGLLQKPLLLVGVLGAVFALAIVAGRGGLSSLAASPSVRNVVAKPHAS</sequence>
<keyword evidence="9 10" id="KW-0472">Membrane</keyword>
<dbReference type="EMBL" id="JADXDR010000116">
    <property type="protein sequence ID" value="KAI7838872.1"/>
    <property type="molecule type" value="Genomic_DNA"/>
</dbReference>
<evidence type="ECO:0000256" key="3">
    <source>
        <dbReference type="ARBA" id="ARBA00004922"/>
    </source>
</evidence>
<feature type="transmembrane region" description="Helical" evidence="10">
    <location>
        <begin position="431"/>
        <end position="452"/>
    </location>
</feature>
<dbReference type="PANTHER" id="PTHR21049">
    <property type="entry name" value="RIBOPHORIN I"/>
    <property type="match status" value="1"/>
</dbReference>
<evidence type="ECO:0000256" key="10">
    <source>
        <dbReference type="RuleBase" id="RU361143"/>
    </source>
</evidence>
<dbReference type="GO" id="GO:0008250">
    <property type="term" value="C:oligosaccharyltransferase complex"/>
    <property type="evidence" value="ECO:0007669"/>
    <property type="project" value="UniProtKB-UniRule"/>
</dbReference>
<keyword evidence="8 10" id="KW-1133">Transmembrane helix</keyword>
<comment type="subcellular location">
    <subcellularLocation>
        <location evidence="2 10">Endoplasmic reticulum membrane</location>
        <topology evidence="2 10">Single-pass type I membrane protein</topology>
    </subcellularLocation>
</comment>
<gene>
    <name evidence="11" type="ORF">COHA_007372</name>
</gene>
<feature type="chain" id="PRO_5041774998" description="Dolichyl-diphosphooligosaccharide--protein glycosyltransferase subunit 1" evidence="10">
    <location>
        <begin position="21"/>
        <end position="471"/>
    </location>
</feature>